<evidence type="ECO:0000256" key="6">
    <source>
        <dbReference type="HAMAP-Rule" id="MF_01216"/>
    </source>
</evidence>
<dbReference type="GO" id="GO:0016655">
    <property type="term" value="F:oxidoreductase activity, acting on NAD(P)H, quinone or similar compound as acceptor"/>
    <property type="evidence" value="ECO:0007669"/>
    <property type="project" value="InterPro"/>
</dbReference>
<feature type="binding site" evidence="6">
    <location>
        <position position="10"/>
    </location>
    <ligand>
        <name>FMN</name>
        <dbReference type="ChEBI" id="CHEBI:58210"/>
    </ligand>
</feature>
<dbReference type="InterPro" id="IPR050104">
    <property type="entry name" value="FMN-dep_NADH:Q_OxRdtase_AzoR1"/>
</dbReference>
<dbReference type="EC" id="1.7.1.17" evidence="6"/>
<comment type="caution">
    <text evidence="6">Lacks conserved residue(s) required for the propagation of feature annotation.</text>
</comment>
<evidence type="ECO:0000256" key="1">
    <source>
        <dbReference type="ARBA" id="ARBA00022630"/>
    </source>
</evidence>
<organism evidence="8 9">
    <name type="scientific">Micromonospora costi</name>
    <dbReference type="NCBI Taxonomy" id="1530042"/>
    <lineage>
        <taxon>Bacteria</taxon>
        <taxon>Bacillati</taxon>
        <taxon>Actinomycetota</taxon>
        <taxon>Actinomycetes</taxon>
        <taxon>Micromonosporales</taxon>
        <taxon>Micromonosporaceae</taxon>
        <taxon>Micromonospora</taxon>
    </lineage>
</organism>
<proteinExistence type="inferred from homology"/>
<dbReference type="GO" id="GO:0010181">
    <property type="term" value="F:FMN binding"/>
    <property type="evidence" value="ECO:0007669"/>
    <property type="project" value="UniProtKB-UniRule"/>
</dbReference>
<dbReference type="Pfam" id="PF02525">
    <property type="entry name" value="Flavodoxin_2"/>
    <property type="match status" value="1"/>
</dbReference>
<sequence length="223" mass="24797">MPNLLHLDSSARTASFSRDLGARFARRWREAYPNGGYTHRDLTREPIPPIGEAWTQICDTMLAEQITDPGRYREAVRTPAQRRAWAVVQPLLDELLAADVVLIGVPMYNFSVPASLKAWIDQVTFPRMNLAGKRFVVAGARGGSYVEGAPRAPYDHQERYLRDFIVGHFAVQDVRFVHAELTNARLDPGLAHLRDRHAASVTAALARIEAVADELAAEVEAVS</sequence>
<gene>
    <name evidence="6" type="primary">azoR</name>
    <name evidence="8" type="ORF">D7193_32395</name>
</gene>
<evidence type="ECO:0000313" key="8">
    <source>
        <dbReference type="EMBL" id="RKN49724.1"/>
    </source>
</evidence>
<dbReference type="InterPro" id="IPR003680">
    <property type="entry name" value="Flavodoxin_fold"/>
</dbReference>
<dbReference type="GO" id="GO:0016652">
    <property type="term" value="F:oxidoreductase activity, acting on NAD(P)H as acceptor"/>
    <property type="evidence" value="ECO:0007669"/>
    <property type="project" value="UniProtKB-UniRule"/>
</dbReference>
<dbReference type="RefSeq" id="WP_120783483.1">
    <property type="nucleotide sequence ID" value="NZ_JBHLUP010000008.1"/>
</dbReference>
<name>A0A3A9ZP47_9ACTN</name>
<dbReference type="HAMAP" id="MF_01216">
    <property type="entry name" value="Azoreductase_type1"/>
    <property type="match status" value="1"/>
</dbReference>
<keyword evidence="4 6" id="KW-0520">NAD</keyword>
<accession>A0A3A9ZP47</accession>
<dbReference type="Gene3D" id="3.40.50.360">
    <property type="match status" value="1"/>
</dbReference>
<keyword evidence="9" id="KW-1185">Reference proteome</keyword>
<dbReference type="OrthoDB" id="9805013at2"/>
<evidence type="ECO:0000256" key="2">
    <source>
        <dbReference type="ARBA" id="ARBA00022643"/>
    </source>
</evidence>
<dbReference type="AlphaFoldDB" id="A0A3A9ZP47"/>
<comment type="catalytic activity">
    <reaction evidence="6">
        <text>2 a quinone + NADH + H(+) = 2 a 1,4-benzosemiquinone + NAD(+)</text>
        <dbReference type="Rhea" id="RHEA:65952"/>
        <dbReference type="ChEBI" id="CHEBI:15378"/>
        <dbReference type="ChEBI" id="CHEBI:57540"/>
        <dbReference type="ChEBI" id="CHEBI:57945"/>
        <dbReference type="ChEBI" id="CHEBI:132124"/>
        <dbReference type="ChEBI" id="CHEBI:134225"/>
    </reaction>
</comment>
<dbReference type="EMBL" id="RBAN01000012">
    <property type="protein sequence ID" value="RKN49724.1"/>
    <property type="molecule type" value="Genomic_DNA"/>
</dbReference>
<evidence type="ECO:0000256" key="5">
    <source>
        <dbReference type="ARBA" id="ARBA00048542"/>
    </source>
</evidence>
<comment type="cofactor">
    <cofactor evidence="6">
        <name>FMN</name>
        <dbReference type="ChEBI" id="CHEBI:58210"/>
    </cofactor>
    <text evidence="6">Binds 1 FMN per subunit.</text>
</comment>
<feature type="binding site" evidence="6">
    <location>
        <begin position="107"/>
        <end position="110"/>
    </location>
    <ligand>
        <name>FMN</name>
        <dbReference type="ChEBI" id="CHEBI:58210"/>
    </ligand>
</feature>
<comment type="catalytic activity">
    <reaction evidence="5">
        <text>N,N-dimethyl-1,4-phenylenediamine + anthranilate + 2 NAD(+) = 2-(4-dimethylaminophenyl)diazenylbenzoate + 2 NADH + 2 H(+)</text>
        <dbReference type="Rhea" id="RHEA:55872"/>
        <dbReference type="ChEBI" id="CHEBI:15378"/>
        <dbReference type="ChEBI" id="CHEBI:15783"/>
        <dbReference type="ChEBI" id="CHEBI:16567"/>
        <dbReference type="ChEBI" id="CHEBI:57540"/>
        <dbReference type="ChEBI" id="CHEBI:57945"/>
        <dbReference type="ChEBI" id="CHEBI:71579"/>
        <dbReference type="EC" id="1.7.1.17"/>
    </reaction>
    <physiologicalReaction direction="right-to-left" evidence="5">
        <dbReference type="Rhea" id="RHEA:55874"/>
    </physiologicalReaction>
</comment>
<dbReference type="InterPro" id="IPR029039">
    <property type="entry name" value="Flavoprotein-like_sf"/>
</dbReference>
<keyword evidence="3 6" id="KW-0560">Oxidoreductase</keyword>
<dbReference type="GO" id="GO:0009055">
    <property type="term" value="F:electron transfer activity"/>
    <property type="evidence" value="ECO:0007669"/>
    <property type="project" value="UniProtKB-UniRule"/>
</dbReference>
<evidence type="ECO:0000313" key="9">
    <source>
        <dbReference type="Proteomes" id="UP000279968"/>
    </source>
</evidence>
<evidence type="ECO:0000256" key="4">
    <source>
        <dbReference type="ARBA" id="ARBA00023027"/>
    </source>
</evidence>
<evidence type="ECO:0000259" key="7">
    <source>
        <dbReference type="Pfam" id="PF02525"/>
    </source>
</evidence>
<keyword evidence="1 6" id="KW-0285">Flavoprotein</keyword>
<reference evidence="8 9" key="1">
    <citation type="journal article" date="2015" name="Int. J. Syst. Evol. Microbiol.">
        <title>Micromonospora costi sp. nov., isolated from a leaf of Costus speciosus.</title>
        <authorList>
            <person name="Thawai C."/>
        </authorList>
    </citation>
    <scope>NUCLEOTIDE SEQUENCE [LARGE SCALE GENOMIC DNA]</scope>
    <source>
        <strain evidence="8 9">CS1-12</strain>
    </source>
</reference>
<comment type="caution">
    <text evidence="8">The sequence shown here is derived from an EMBL/GenBank/DDBJ whole genome shotgun (WGS) entry which is preliminary data.</text>
</comment>
<dbReference type="PANTHER" id="PTHR43741">
    <property type="entry name" value="FMN-DEPENDENT NADH-AZOREDUCTASE 1"/>
    <property type="match status" value="1"/>
</dbReference>
<evidence type="ECO:0000256" key="3">
    <source>
        <dbReference type="ARBA" id="ARBA00023002"/>
    </source>
</evidence>
<comment type="similarity">
    <text evidence="6">Belongs to the azoreductase type 1 family.</text>
</comment>
<feature type="binding site" evidence="6">
    <location>
        <begin position="15"/>
        <end position="17"/>
    </location>
    <ligand>
        <name>FMN</name>
        <dbReference type="ChEBI" id="CHEBI:58210"/>
    </ligand>
</feature>
<comment type="function">
    <text evidence="6">Quinone reductase that provides resistance to thiol-specific stress caused by electrophilic quinones.</text>
</comment>
<dbReference type="Proteomes" id="UP000279968">
    <property type="component" value="Unassembled WGS sequence"/>
</dbReference>
<dbReference type="SUPFAM" id="SSF52218">
    <property type="entry name" value="Flavoproteins"/>
    <property type="match status" value="1"/>
</dbReference>
<dbReference type="EC" id="1.6.5.-" evidence="6"/>
<dbReference type="PANTHER" id="PTHR43741:SF4">
    <property type="entry name" value="FMN-DEPENDENT NADH:QUINONE OXIDOREDUCTASE"/>
    <property type="match status" value="1"/>
</dbReference>
<keyword evidence="2 6" id="KW-0288">FMN</keyword>
<protein>
    <recommendedName>
        <fullName evidence="6">FMN dependent NADH:quinone oxidoreductase</fullName>
        <ecNumber evidence="6">1.6.5.-</ecNumber>
    </recommendedName>
    <alternativeName>
        <fullName evidence="6">Azo-dye reductase</fullName>
    </alternativeName>
    <alternativeName>
        <fullName evidence="6">FMN-dependent NADH-azo compound oxidoreductase</fullName>
    </alternativeName>
    <alternativeName>
        <fullName evidence="6">FMN-dependent NADH-azoreductase</fullName>
        <ecNumber evidence="6">1.7.1.17</ecNumber>
    </alternativeName>
</protein>
<dbReference type="InterPro" id="IPR023048">
    <property type="entry name" value="NADH:quinone_OxRdtase_FMN_depd"/>
</dbReference>
<comment type="subunit">
    <text evidence="6">Homodimer.</text>
</comment>
<comment type="function">
    <text evidence="6">Also exhibits azoreductase activity. Catalyzes the reductive cleavage of the azo bond in aromatic azo compounds to the corresponding amines.</text>
</comment>
<feature type="domain" description="Flavodoxin-like fold" evidence="7">
    <location>
        <begin position="3"/>
        <end position="187"/>
    </location>
</feature>